<dbReference type="InterPro" id="IPR001623">
    <property type="entry name" value="DnaJ_domain"/>
</dbReference>
<dbReference type="PRINTS" id="PR00625">
    <property type="entry name" value="JDOMAIN"/>
</dbReference>
<dbReference type="CDD" id="cd06257">
    <property type="entry name" value="DnaJ"/>
    <property type="match status" value="1"/>
</dbReference>
<protein>
    <recommendedName>
        <fullName evidence="2">J domain-containing protein</fullName>
    </recommendedName>
</protein>
<feature type="transmembrane region" description="Helical" evidence="1">
    <location>
        <begin position="166"/>
        <end position="185"/>
    </location>
</feature>
<dbReference type="InterPro" id="IPR052243">
    <property type="entry name" value="Mito_inner_membrane_organizer"/>
</dbReference>
<dbReference type="PROSITE" id="PS50076">
    <property type="entry name" value="DNAJ_2"/>
    <property type="match status" value="1"/>
</dbReference>
<sequence>MNQVLSFAGWYFVPTAVGYLQSIYYGITIRAGDPRPRPGSSQFVKHRRRIHALVILAYLAYSVYEADWQIRRAGDFYQALGVPTDADEKAIQTRFRRLTIIHHPDKVTSPDARASADAYFVHLTMARDTLVDPAKRFAYDRFGMDMLQWRNCVTVKDYVGIGLQRLLPYYAASGMFMFILSFLGYMEYGRYWRYLSFVGMFIFELHTISRPTFPIVTRVLNRLFLATGTHPPYLPFQTLTMARKLMIGTFIAVQQAAPLLRQQDPSSLAGNKGKIQQAQLDRLEVMSKETDRAALRLLLLEKAPFVSDPQAESQVKSKLKDWLVQNTVQAEPEVRDAIGRSLQRRRAEAPVGARGTR</sequence>
<dbReference type="Gene3D" id="1.10.287.110">
    <property type="entry name" value="DnaJ domain"/>
    <property type="match status" value="1"/>
</dbReference>
<dbReference type="Pfam" id="PF00226">
    <property type="entry name" value="DnaJ"/>
    <property type="match status" value="1"/>
</dbReference>
<dbReference type="OrthoDB" id="436519at2759"/>
<accession>A0A6A6NT64</accession>
<dbReference type="AlphaFoldDB" id="A0A6A6NT64"/>
<feature type="transmembrane region" description="Helical" evidence="1">
    <location>
        <begin position="6"/>
        <end position="27"/>
    </location>
</feature>
<organism evidence="3 4">
    <name type="scientific">Lineolata rhizophorae</name>
    <dbReference type="NCBI Taxonomy" id="578093"/>
    <lineage>
        <taxon>Eukaryota</taxon>
        <taxon>Fungi</taxon>
        <taxon>Dikarya</taxon>
        <taxon>Ascomycota</taxon>
        <taxon>Pezizomycotina</taxon>
        <taxon>Dothideomycetes</taxon>
        <taxon>Dothideomycetes incertae sedis</taxon>
        <taxon>Lineolatales</taxon>
        <taxon>Lineolataceae</taxon>
        <taxon>Lineolata</taxon>
    </lineage>
</organism>
<dbReference type="Proteomes" id="UP000799766">
    <property type="component" value="Unassembled WGS sequence"/>
</dbReference>
<keyword evidence="4" id="KW-1185">Reference proteome</keyword>
<evidence type="ECO:0000313" key="4">
    <source>
        <dbReference type="Proteomes" id="UP000799766"/>
    </source>
</evidence>
<dbReference type="EMBL" id="MU001690">
    <property type="protein sequence ID" value="KAF2454622.1"/>
    <property type="molecule type" value="Genomic_DNA"/>
</dbReference>
<dbReference type="GO" id="GO:0042407">
    <property type="term" value="P:cristae formation"/>
    <property type="evidence" value="ECO:0007669"/>
    <property type="project" value="TreeGrafter"/>
</dbReference>
<dbReference type="SMART" id="SM00271">
    <property type="entry name" value="DnaJ"/>
    <property type="match status" value="1"/>
</dbReference>
<dbReference type="PANTHER" id="PTHR44157:SF1">
    <property type="entry name" value="DNAJ HOMOLOG SUBFAMILY C MEMBER 11"/>
    <property type="match status" value="1"/>
</dbReference>
<dbReference type="PANTHER" id="PTHR44157">
    <property type="entry name" value="DNAJ HOMOLOG SUBFAMILY C MEMBER 11"/>
    <property type="match status" value="1"/>
</dbReference>
<gene>
    <name evidence="3" type="ORF">BDY21DRAFT_352293</name>
</gene>
<dbReference type="InterPro" id="IPR036869">
    <property type="entry name" value="J_dom_sf"/>
</dbReference>
<name>A0A6A6NT64_9PEZI</name>
<dbReference type="GO" id="GO:0005739">
    <property type="term" value="C:mitochondrion"/>
    <property type="evidence" value="ECO:0007669"/>
    <property type="project" value="GOC"/>
</dbReference>
<proteinExistence type="predicted"/>
<reference evidence="3" key="1">
    <citation type="journal article" date="2020" name="Stud. Mycol.">
        <title>101 Dothideomycetes genomes: a test case for predicting lifestyles and emergence of pathogens.</title>
        <authorList>
            <person name="Haridas S."/>
            <person name="Albert R."/>
            <person name="Binder M."/>
            <person name="Bloem J."/>
            <person name="Labutti K."/>
            <person name="Salamov A."/>
            <person name="Andreopoulos B."/>
            <person name="Baker S."/>
            <person name="Barry K."/>
            <person name="Bills G."/>
            <person name="Bluhm B."/>
            <person name="Cannon C."/>
            <person name="Castanera R."/>
            <person name="Culley D."/>
            <person name="Daum C."/>
            <person name="Ezra D."/>
            <person name="Gonzalez J."/>
            <person name="Henrissat B."/>
            <person name="Kuo A."/>
            <person name="Liang C."/>
            <person name="Lipzen A."/>
            <person name="Lutzoni F."/>
            <person name="Magnuson J."/>
            <person name="Mondo S."/>
            <person name="Nolan M."/>
            <person name="Ohm R."/>
            <person name="Pangilinan J."/>
            <person name="Park H.-J."/>
            <person name="Ramirez L."/>
            <person name="Alfaro M."/>
            <person name="Sun H."/>
            <person name="Tritt A."/>
            <person name="Yoshinaga Y."/>
            <person name="Zwiers L.-H."/>
            <person name="Turgeon B."/>
            <person name="Goodwin S."/>
            <person name="Spatafora J."/>
            <person name="Crous P."/>
            <person name="Grigoriev I."/>
        </authorList>
    </citation>
    <scope>NUCLEOTIDE SEQUENCE</scope>
    <source>
        <strain evidence="3">ATCC 16933</strain>
    </source>
</reference>
<evidence type="ECO:0000256" key="1">
    <source>
        <dbReference type="SAM" id="Phobius"/>
    </source>
</evidence>
<evidence type="ECO:0000313" key="3">
    <source>
        <dbReference type="EMBL" id="KAF2454622.1"/>
    </source>
</evidence>
<evidence type="ECO:0000259" key="2">
    <source>
        <dbReference type="PROSITE" id="PS50076"/>
    </source>
</evidence>
<keyword evidence="1" id="KW-1133">Transmembrane helix</keyword>
<feature type="domain" description="J" evidence="2">
    <location>
        <begin position="75"/>
        <end position="143"/>
    </location>
</feature>
<keyword evidence="1" id="KW-0472">Membrane</keyword>
<dbReference type="SUPFAM" id="SSF46565">
    <property type="entry name" value="Chaperone J-domain"/>
    <property type="match status" value="1"/>
</dbReference>
<keyword evidence="1" id="KW-0812">Transmembrane</keyword>